<dbReference type="GO" id="GO:0044283">
    <property type="term" value="P:small molecule biosynthetic process"/>
    <property type="evidence" value="ECO:0007669"/>
    <property type="project" value="UniProtKB-ARBA"/>
</dbReference>
<comment type="similarity">
    <text evidence="1 5">Belongs to the iron/ascorbate-dependent oxidoreductase family.</text>
</comment>
<gene>
    <name evidence="8" type="ORF">VP1G_00772</name>
</gene>
<dbReference type="GO" id="GO:0016491">
    <property type="term" value="F:oxidoreductase activity"/>
    <property type="evidence" value="ECO:0007669"/>
    <property type="project" value="UniProtKB-KW"/>
</dbReference>
<dbReference type="InterPro" id="IPR026992">
    <property type="entry name" value="DIOX_N"/>
</dbReference>
<evidence type="ECO:0000256" key="3">
    <source>
        <dbReference type="ARBA" id="ARBA00023002"/>
    </source>
</evidence>
<dbReference type="InterPro" id="IPR027443">
    <property type="entry name" value="IPNS-like_sf"/>
</dbReference>
<dbReference type="SUPFAM" id="SSF51197">
    <property type="entry name" value="Clavaminate synthase-like"/>
    <property type="match status" value="1"/>
</dbReference>
<keyword evidence="3 5" id="KW-0560">Oxidoreductase</keyword>
<dbReference type="PROSITE" id="PS51471">
    <property type="entry name" value="FE2OG_OXY"/>
    <property type="match status" value="1"/>
</dbReference>
<dbReference type="EMBL" id="KN714668">
    <property type="protein sequence ID" value="KUI53328.1"/>
    <property type="molecule type" value="Genomic_DNA"/>
</dbReference>
<keyword evidence="2 5" id="KW-0479">Metal-binding</keyword>
<reference evidence="9" key="1">
    <citation type="submission" date="2014-12" db="EMBL/GenBank/DDBJ databases">
        <title>Genome Sequence of Valsa Canker Pathogens Uncovers a Specific Adaption of Colonization on Woody Bark.</title>
        <authorList>
            <person name="Yin Z."/>
            <person name="Liu H."/>
            <person name="Gao X."/>
            <person name="Li Z."/>
            <person name="Song N."/>
            <person name="Ke X."/>
            <person name="Dai Q."/>
            <person name="Wu Y."/>
            <person name="Sun Y."/>
            <person name="Xu J.-R."/>
            <person name="Kang Z.K."/>
            <person name="Wang L."/>
            <person name="Huang L."/>
        </authorList>
    </citation>
    <scope>NUCLEOTIDE SEQUENCE [LARGE SCALE GENOMIC DNA]</scope>
    <source>
        <strain evidence="9">SXYL134</strain>
    </source>
</reference>
<feature type="domain" description="Fe2OG dioxygenase" evidence="7">
    <location>
        <begin position="206"/>
        <end position="307"/>
    </location>
</feature>
<evidence type="ECO:0000259" key="7">
    <source>
        <dbReference type="PROSITE" id="PS51471"/>
    </source>
</evidence>
<dbReference type="Proteomes" id="UP000078576">
    <property type="component" value="Unassembled WGS sequence"/>
</dbReference>
<evidence type="ECO:0000256" key="1">
    <source>
        <dbReference type="ARBA" id="ARBA00008056"/>
    </source>
</evidence>
<dbReference type="AlphaFoldDB" id="A0A194UNV2"/>
<dbReference type="Pfam" id="PF14226">
    <property type="entry name" value="DIOX_N"/>
    <property type="match status" value="1"/>
</dbReference>
<feature type="compositionally biased region" description="Polar residues" evidence="6">
    <location>
        <begin position="420"/>
        <end position="432"/>
    </location>
</feature>
<dbReference type="InterPro" id="IPR005123">
    <property type="entry name" value="Oxoglu/Fe-dep_dioxygenase_dom"/>
</dbReference>
<keyword evidence="4 5" id="KW-0408">Iron</keyword>
<dbReference type="PANTHER" id="PTHR10209">
    <property type="entry name" value="OXIDOREDUCTASE, 2OG-FE II OXYGENASE FAMILY PROTEIN"/>
    <property type="match status" value="1"/>
</dbReference>
<dbReference type="InterPro" id="IPR044861">
    <property type="entry name" value="IPNS-like_FE2OG_OXY"/>
</dbReference>
<keyword evidence="9" id="KW-1185">Reference proteome</keyword>
<evidence type="ECO:0000313" key="9">
    <source>
        <dbReference type="Proteomes" id="UP000078576"/>
    </source>
</evidence>
<sequence>MSQTATISQPETGPRTVRLHNGQVFTFNSNVSTDLEKIPVIDASRIWSERLEDRQAVAEEIREASRTIGFFYLLNHGIDEKYAVECFAQAKRFFALPEEKKMEVWTGLLPSEYAGYHPMEAYNRNGWKHQDLSEAFNWPYDPKEDPEATDFSEPSSSLWPSNIPGFREGLYAYHTQLLRLARRLCGIFALALHLPEDYFDEYIRRPEAGMRILHYPEQEHSVDEQNGIGAHTDVECFTIVTQDSAGGLEVLSKSGNWVKAEPIPGSFVVNIADCFMRQTNDFFVSTIHRVINKSGKERYSAPFFFGFNRKKLLEPVPTCVSEENPMKYPVMTGGEYYKFRARMVKGPGKEAKDTKAEQLQEQCLAQRRSIRTSTAKPSMNLIDEAQLRQEPTDRDIGANMDSRDSRGVLQRNPGEGPDGSITSKSEARTSQGFKVGDEGDQHDLAASKQP</sequence>
<dbReference type="GO" id="GO:0046872">
    <property type="term" value="F:metal ion binding"/>
    <property type="evidence" value="ECO:0007669"/>
    <property type="project" value="UniProtKB-KW"/>
</dbReference>
<feature type="region of interest" description="Disordered" evidence="6">
    <location>
        <begin position="368"/>
        <end position="450"/>
    </location>
</feature>
<evidence type="ECO:0000313" key="8">
    <source>
        <dbReference type="EMBL" id="KUI53328.1"/>
    </source>
</evidence>
<name>A0A194UNV2_CYTMA</name>
<protein>
    <submittedName>
        <fullName evidence="8">1-aminocyclopropane-1-carboxylate oxidase</fullName>
    </submittedName>
</protein>
<dbReference type="Pfam" id="PF03171">
    <property type="entry name" value="2OG-FeII_Oxy"/>
    <property type="match status" value="1"/>
</dbReference>
<dbReference type="OrthoDB" id="288590at2759"/>
<dbReference type="Gene3D" id="2.60.120.330">
    <property type="entry name" value="B-lactam Antibiotic, Isopenicillin N Synthase, Chain"/>
    <property type="match status" value="1"/>
</dbReference>
<evidence type="ECO:0000256" key="2">
    <source>
        <dbReference type="ARBA" id="ARBA00022723"/>
    </source>
</evidence>
<proteinExistence type="inferred from homology"/>
<evidence type="ECO:0000256" key="6">
    <source>
        <dbReference type="SAM" id="MobiDB-lite"/>
    </source>
</evidence>
<evidence type="ECO:0000256" key="4">
    <source>
        <dbReference type="ARBA" id="ARBA00023004"/>
    </source>
</evidence>
<feature type="compositionally biased region" description="Basic and acidic residues" evidence="6">
    <location>
        <begin position="385"/>
        <end position="406"/>
    </location>
</feature>
<dbReference type="PRINTS" id="PR00682">
    <property type="entry name" value="IPNSYNTHASE"/>
</dbReference>
<organism evidence="8 9">
    <name type="scientific">Cytospora mali</name>
    <name type="common">Apple Valsa canker fungus</name>
    <name type="synonym">Valsa mali</name>
    <dbReference type="NCBI Taxonomy" id="578113"/>
    <lineage>
        <taxon>Eukaryota</taxon>
        <taxon>Fungi</taxon>
        <taxon>Dikarya</taxon>
        <taxon>Ascomycota</taxon>
        <taxon>Pezizomycotina</taxon>
        <taxon>Sordariomycetes</taxon>
        <taxon>Sordariomycetidae</taxon>
        <taxon>Diaporthales</taxon>
        <taxon>Cytosporaceae</taxon>
        <taxon>Cytospora</taxon>
    </lineage>
</organism>
<feature type="compositionally biased region" description="Basic and acidic residues" evidence="6">
    <location>
        <begin position="435"/>
        <end position="450"/>
    </location>
</feature>
<accession>A0A194UNV2</accession>
<dbReference type="PANTHER" id="PTHR10209:SF881">
    <property type="entry name" value="FI07970P-RELATED"/>
    <property type="match status" value="1"/>
</dbReference>
<evidence type="ECO:0000256" key="5">
    <source>
        <dbReference type="RuleBase" id="RU003682"/>
    </source>
</evidence>